<accession>A0AAN9P4A1</accession>
<dbReference type="Proteomes" id="UP001359559">
    <property type="component" value="Unassembled WGS sequence"/>
</dbReference>
<dbReference type="EMBL" id="JAYKXN010000005">
    <property type="protein sequence ID" value="KAK7285183.1"/>
    <property type="molecule type" value="Genomic_DNA"/>
</dbReference>
<protein>
    <submittedName>
        <fullName evidence="1">Uncharacterized protein</fullName>
    </submittedName>
</protein>
<name>A0AAN9P4A1_CLITE</name>
<dbReference type="AlphaFoldDB" id="A0AAN9P4A1"/>
<reference evidence="1 2" key="1">
    <citation type="submission" date="2024-01" db="EMBL/GenBank/DDBJ databases">
        <title>The genomes of 5 underutilized Papilionoideae crops provide insights into root nodulation and disease resistance.</title>
        <authorList>
            <person name="Yuan L."/>
        </authorList>
    </citation>
    <scope>NUCLEOTIDE SEQUENCE [LARGE SCALE GENOMIC DNA]</scope>
    <source>
        <strain evidence="1">LY-2023</strain>
        <tissue evidence="1">Leaf</tissue>
    </source>
</reference>
<evidence type="ECO:0000313" key="1">
    <source>
        <dbReference type="EMBL" id="KAK7285183.1"/>
    </source>
</evidence>
<proteinExistence type="predicted"/>
<gene>
    <name evidence="1" type="ORF">RJT34_19944</name>
</gene>
<comment type="caution">
    <text evidence="1">The sequence shown here is derived from an EMBL/GenBank/DDBJ whole genome shotgun (WGS) entry which is preliminary data.</text>
</comment>
<organism evidence="1 2">
    <name type="scientific">Clitoria ternatea</name>
    <name type="common">Butterfly pea</name>
    <dbReference type="NCBI Taxonomy" id="43366"/>
    <lineage>
        <taxon>Eukaryota</taxon>
        <taxon>Viridiplantae</taxon>
        <taxon>Streptophyta</taxon>
        <taxon>Embryophyta</taxon>
        <taxon>Tracheophyta</taxon>
        <taxon>Spermatophyta</taxon>
        <taxon>Magnoliopsida</taxon>
        <taxon>eudicotyledons</taxon>
        <taxon>Gunneridae</taxon>
        <taxon>Pentapetalae</taxon>
        <taxon>rosids</taxon>
        <taxon>fabids</taxon>
        <taxon>Fabales</taxon>
        <taxon>Fabaceae</taxon>
        <taxon>Papilionoideae</taxon>
        <taxon>50 kb inversion clade</taxon>
        <taxon>NPAAA clade</taxon>
        <taxon>indigoferoid/millettioid clade</taxon>
        <taxon>Phaseoleae</taxon>
        <taxon>Clitoria</taxon>
    </lineage>
</organism>
<sequence length="66" mass="7173">MRRHLLWKISHERGFDQEEPSNVFIPVTSATPASILVTTSGLELVARAAERQKTQPGSSQGASVTP</sequence>
<keyword evidence="2" id="KW-1185">Reference proteome</keyword>
<evidence type="ECO:0000313" key="2">
    <source>
        <dbReference type="Proteomes" id="UP001359559"/>
    </source>
</evidence>